<dbReference type="Pfam" id="PF09799">
    <property type="entry name" value="Transmemb_17"/>
    <property type="match status" value="1"/>
</dbReference>
<sequence>MMNIPLTFEVILYLNSYYFGFFSVCEICMNLVKYINTNGDIERFETDFSILASVFVIEIFRVILAQRGNLTEKKWTVFLALLLTIPSAAGVIYLIFLQTEVLRFEYILCSIQLCMELLEIGTGIIVLSPICKTPQYY</sequence>
<dbReference type="GO" id="GO:0016020">
    <property type="term" value="C:membrane"/>
    <property type="evidence" value="ECO:0007669"/>
    <property type="project" value="UniProtKB-SubCell"/>
</dbReference>
<keyword evidence="7" id="KW-1185">Reference proteome</keyword>
<comment type="caution">
    <text evidence="6">The sequence shown here is derived from an EMBL/GenBank/DDBJ whole genome shotgun (WGS) entry which is preliminary data.</text>
</comment>
<evidence type="ECO:0000256" key="5">
    <source>
        <dbReference type="SAM" id="Phobius"/>
    </source>
</evidence>
<accession>A0ABD2NIQ9</accession>
<keyword evidence="3 5" id="KW-1133">Transmembrane helix</keyword>
<name>A0ABD2NIQ9_9CUCU</name>
<evidence type="ECO:0000256" key="1">
    <source>
        <dbReference type="ARBA" id="ARBA00004141"/>
    </source>
</evidence>
<keyword evidence="4 5" id="KW-0472">Membrane</keyword>
<dbReference type="EMBL" id="JABFTP020000103">
    <property type="protein sequence ID" value="KAL3278262.1"/>
    <property type="molecule type" value="Genomic_DNA"/>
</dbReference>
<feature type="transmembrane region" description="Helical" evidence="5">
    <location>
        <begin position="12"/>
        <end position="32"/>
    </location>
</feature>
<dbReference type="Proteomes" id="UP001516400">
    <property type="component" value="Unassembled WGS sequence"/>
</dbReference>
<feature type="transmembrane region" description="Helical" evidence="5">
    <location>
        <begin position="75"/>
        <end position="96"/>
    </location>
</feature>
<keyword evidence="2 5" id="KW-0812">Transmembrane</keyword>
<proteinExistence type="predicted"/>
<gene>
    <name evidence="6" type="ORF">HHI36_013599</name>
</gene>
<organism evidence="6 7">
    <name type="scientific">Cryptolaemus montrouzieri</name>
    <dbReference type="NCBI Taxonomy" id="559131"/>
    <lineage>
        <taxon>Eukaryota</taxon>
        <taxon>Metazoa</taxon>
        <taxon>Ecdysozoa</taxon>
        <taxon>Arthropoda</taxon>
        <taxon>Hexapoda</taxon>
        <taxon>Insecta</taxon>
        <taxon>Pterygota</taxon>
        <taxon>Neoptera</taxon>
        <taxon>Endopterygota</taxon>
        <taxon>Coleoptera</taxon>
        <taxon>Polyphaga</taxon>
        <taxon>Cucujiformia</taxon>
        <taxon>Coccinelloidea</taxon>
        <taxon>Coccinellidae</taxon>
        <taxon>Scymninae</taxon>
        <taxon>Scymnini</taxon>
        <taxon>Cryptolaemus</taxon>
    </lineage>
</organism>
<protein>
    <recommendedName>
        <fullName evidence="8">Transmembrane protein 216</fullName>
    </recommendedName>
</protein>
<evidence type="ECO:0000313" key="7">
    <source>
        <dbReference type="Proteomes" id="UP001516400"/>
    </source>
</evidence>
<evidence type="ECO:0000256" key="3">
    <source>
        <dbReference type="ARBA" id="ARBA00022989"/>
    </source>
</evidence>
<evidence type="ECO:0000313" key="6">
    <source>
        <dbReference type="EMBL" id="KAL3278262.1"/>
    </source>
</evidence>
<dbReference type="PANTHER" id="PTHR13531:SF0">
    <property type="entry name" value="GEO07735P1-RELATED"/>
    <property type="match status" value="1"/>
</dbReference>
<feature type="transmembrane region" description="Helical" evidence="5">
    <location>
        <begin position="44"/>
        <end position="63"/>
    </location>
</feature>
<comment type="subcellular location">
    <subcellularLocation>
        <location evidence="1">Membrane</location>
        <topology evidence="1">Multi-pass membrane protein</topology>
    </subcellularLocation>
</comment>
<reference evidence="6 7" key="1">
    <citation type="journal article" date="2021" name="BMC Biol.">
        <title>Horizontally acquired antibacterial genes associated with adaptive radiation of ladybird beetles.</title>
        <authorList>
            <person name="Li H.S."/>
            <person name="Tang X.F."/>
            <person name="Huang Y.H."/>
            <person name="Xu Z.Y."/>
            <person name="Chen M.L."/>
            <person name="Du X.Y."/>
            <person name="Qiu B.Y."/>
            <person name="Chen P.T."/>
            <person name="Zhang W."/>
            <person name="Slipinski A."/>
            <person name="Escalona H.E."/>
            <person name="Waterhouse R.M."/>
            <person name="Zwick A."/>
            <person name="Pang H."/>
        </authorList>
    </citation>
    <scope>NUCLEOTIDE SEQUENCE [LARGE SCALE GENOMIC DNA]</scope>
    <source>
        <strain evidence="6">SYSU2018</strain>
    </source>
</reference>
<evidence type="ECO:0000256" key="2">
    <source>
        <dbReference type="ARBA" id="ARBA00022692"/>
    </source>
</evidence>
<dbReference type="PANTHER" id="PTHR13531">
    <property type="entry name" value="GEO07735P1-RELATED-RELATED"/>
    <property type="match status" value="1"/>
</dbReference>
<dbReference type="InterPro" id="IPR019184">
    <property type="entry name" value="Uncharacterised_TM-17"/>
</dbReference>
<evidence type="ECO:0000256" key="4">
    <source>
        <dbReference type="ARBA" id="ARBA00023136"/>
    </source>
</evidence>
<evidence type="ECO:0008006" key="8">
    <source>
        <dbReference type="Google" id="ProtNLM"/>
    </source>
</evidence>
<dbReference type="AlphaFoldDB" id="A0ABD2NIQ9"/>